<organism evidence="3 4">
    <name type="scientific">Streptomyces europaeiscabiei</name>
    <dbReference type="NCBI Taxonomy" id="146819"/>
    <lineage>
        <taxon>Bacteria</taxon>
        <taxon>Bacillati</taxon>
        <taxon>Actinomycetota</taxon>
        <taxon>Actinomycetes</taxon>
        <taxon>Kitasatosporales</taxon>
        <taxon>Streptomycetaceae</taxon>
        <taxon>Streptomyces</taxon>
    </lineage>
</organism>
<dbReference type="Proteomes" id="UP001273589">
    <property type="component" value="Unassembled WGS sequence"/>
</dbReference>
<feature type="chain" id="PRO_5042540429" description="Lipoprotein" evidence="2">
    <location>
        <begin position="24"/>
        <end position="141"/>
    </location>
</feature>
<evidence type="ECO:0000256" key="2">
    <source>
        <dbReference type="SAM" id="SignalP"/>
    </source>
</evidence>
<feature type="signal peptide" evidence="2">
    <location>
        <begin position="1"/>
        <end position="23"/>
    </location>
</feature>
<feature type="compositionally biased region" description="Low complexity" evidence="1">
    <location>
        <begin position="29"/>
        <end position="45"/>
    </location>
</feature>
<comment type="caution">
    <text evidence="3">The sequence shown here is derived from an EMBL/GenBank/DDBJ whole genome shotgun (WGS) entry which is preliminary data.</text>
</comment>
<dbReference type="RefSeq" id="WP_051947701.1">
    <property type="nucleotide sequence ID" value="NZ_JARAWN010000148.1"/>
</dbReference>
<gene>
    <name evidence="3" type="ORF">PV367_22880</name>
</gene>
<dbReference type="AlphaFoldDB" id="A0AAJ2UN75"/>
<evidence type="ECO:0000256" key="1">
    <source>
        <dbReference type="SAM" id="MobiDB-lite"/>
    </source>
</evidence>
<dbReference type="EMBL" id="JARAWN010000148">
    <property type="protein sequence ID" value="MDX3132571.1"/>
    <property type="molecule type" value="Genomic_DNA"/>
</dbReference>
<protein>
    <recommendedName>
        <fullName evidence="5">Lipoprotein</fullName>
    </recommendedName>
</protein>
<evidence type="ECO:0000313" key="3">
    <source>
        <dbReference type="EMBL" id="MDX3132571.1"/>
    </source>
</evidence>
<reference evidence="3" key="1">
    <citation type="journal article" date="2023" name="Microb. Genom.">
        <title>Mesoterricola silvestris gen. nov., sp. nov., Mesoterricola sediminis sp. nov., Geothrix oryzae sp. nov., Geothrix edaphica sp. nov., Geothrix rubra sp. nov., and Geothrix limicola sp. nov., six novel members of Acidobacteriota isolated from soils.</title>
        <authorList>
            <person name="Weisberg A.J."/>
            <person name="Pearce E."/>
            <person name="Kramer C.G."/>
            <person name="Chang J.H."/>
            <person name="Clarke C.R."/>
        </authorList>
    </citation>
    <scope>NUCLEOTIDE SEQUENCE</scope>
    <source>
        <strain evidence="3">ND06-05F</strain>
    </source>
</reference>
<dbReference type="PROSITE" id="PS51257">
    <property type="entry name" value="PROKAR_LIPOPROTEIN"/>
    <property type="match status" value="1"/>
</dbReference>
<keyword evidence="2" id="KW-0732">Signal</keyword>
<evidence type="ECO:0008006" key="5">
    <source>
        <dbReference type="Google" id="ProtNLM"/>
    </source>
</evidence>
<evidence type="ECO:0000313" key="4">
    <source>
        <dbReference type="Proteomes" id="UP001273589"/>
    </source>
</evidence>
<sequence>MATGRALRPGAVLGLALLTGVLATGCAQSGATGRPAAATGGSTAPRGGGSPSPSATPPEELCAKLVAYWSRETVDDDTYGDYQSMGLSNGQYDILREVVDAARAEKRRAGSAAAERLIDRRARADCRERYRSGGPGEEHWR</sequence>
<feature type="region of interest" description="Disordered" evidence="1">
    <location>
        <begin position="29"/>
        <end position="58"/>
    </location>
</feature>
<accession>A0AAJ2UN75</accession>
<name>A0AAJ2UN75_9ACTN</name>
<proteinExistence type="predicted"/>